<proteinExistence type="predicted"/>
<dbReference type="Proteomes" id="UP001283361">
    <property type="component" value="Unassembled WGS sequence"/>
</dbReference>
<name>A0AAE1DXJ4_9GAST</name>
<comment type="caution">
    <text evidence="1">The sequence shown here is derived from an EMBL/GenBank/DDBJ whole genome shotgun (WGS) entry which is preliminary data.</text>
</comment>
<keyword evidence="2" id="KW-1185">Reference proteome</keyword>
<sequence>MSGQQPFEEDLMKRKWIWIGHTLRKPYSSISRHGLKWNPQGKRKRGRLRNTEKKDLKVDVGVTRYFGGQIEKTVQDRGQWRAFIEAVTNPHTGHNSVERQCSNDILHETSPRTLLCSMPGNSSCDIMMASGSRIRNGSPSNSEVPHVPHANMMATGFTIRNGSPSNSEVPRVPHADMMATGFSIRNGSPSNSEVLQVTHANMMATGFSIRNGSPSDSEVLQVNHTDIMMMVTGPRTQEEIDIASNNDIDLRIFGDSYNDIDIQNLNPCDVGLPRERLPRETLLKPSRYSVMCSKLPYWRKVNHNKNSSISPRAQQIQCNVFQITILEKSEPQQEQFYLPQSPADTV</sequence>
<dbReference type="AlphaFoldDB" id="A0AAE1DXJ4"/>
<gene>
    <name evidence="1" type="ORF">RRG08_017129</name>
</gene>
<reference evidence="1" key="1">
    <citation type="journal article" date="2023" name="G3 (Bethesda)">
        <title>A reference genome for the long-term kleptoplast-retaining sea slug Elysia crispata morphotype clarki.</title>
        <authorList>
            <person name="Eastman K.E."/>
            <person name="Pendleton A.L."/>
            <person name="Shaikh M.A."/>
            <person name="Suttiyut T."/>
            <person name="Ogas R."/>
            <person name="Tomko P."/>
            <person name="Gavelis G."/>
            <person name="Widhalm J.R."/>
            <person name="Wisecaver J.H."/>
        </authorList>
    </citation>
    <scope>NUCLEOTIDE SEQUENCE</scope>
    <source>
        <strain evidence="1">ECLA1</strain>
    </source>
</reference>
<dbReference type="EMBL" id="JAWDGP010001971">
    <property type="protein sequence ID" value="KAK3786392.1"/>
    <property type="molecule type" value="Genomic_DNA"/>
</dbReference>
<accession>A0AAE1DXJ4</accession>
<evidence type="ECO:0000313" key="1">
    <source>
        <dbReference type="EMBL" id="KAK3786392.1"/>
    </source>
</evidence>
<organism evidence="1 2">
    <name type="scientific">Elysia crispata</name>
    <name type="common">lettuce slug</name>
    <dbReference type="NCBI Taxonomy" id="231223"/>
    <lineage>
        <taxon>Eukaryota</taxon>
        <taxon>Metazoa</taxon>
        <taxon>Spiralia</taxon>
        <taxon>Lophotrochozoa</taxon>
        <taxon>Mollusca</taxon>
        <taxon>Gastropoda</taxon>
        <taxon>Heterobranchia</taxon>
        <taxon>Euthyneura</taxon>
        <taxon>Panpulmonata</taxon>
        <taxon>Sacoglossa</taxon>
        <taxon>Placobranchoidea</taxon>
        <taxon>Plakobranchidae</taxon>
        <taxon>Elysia</taxon>
    </lineage>
</organism>
<protein>
    <submittedName>
        <fullName evidence="1">Uncharacterized protein</fullName>
    </submittedName>
</protein>
<evidence type="ECO:0000313" key="2">
    <source>
        <dbReference type="Proteomes" id="UP001283361"/>
    </source>
</evidence>